<protein>
    <submittedName>
        <fullName evidence="4">Serine phosphatase RsbU (Regulator of sigma subunit)</fullName>
    </submittedName>
</protein>
<evidence type="ECO:0000259" key="3">
    <source>
        <dbReference type="SMART" id="SM00331"/>
    </source>
</evidence>
<organism evidence="4 5">
    <name type="scientific">Gallaecimonas pentaromativorans</name>
    <dbReference type="NCBI Taxonomy" id="584787"/>
    <lineage>
        <taxon>Bacteria</taxon>
        <taxon>Pseudomonadati</taxon>
        <taxon>Pseudomonadota</taxon>
        <taxon>Gammaproteobacteria</taxon>
        <taxon>Enterobacterales</taxon>
        <taxon>Gallaecimonadaceae</taxon>
        <taxon>Gallaecimonas</taxon>
    </lineage>
</organism>
<accession>A0A3N1P141</accession>
<dbReference type="Pfam" id="PF07228">
    <property type="entry name" value="SpoIIE"/>
    <property type="match status" value="1"/>
</dbReference>
<dbReference type="AlphaFoldDB" id="A0A3N1P141"/>
<dbReference type="InterPro" id="IPR052016">
    <property type="entry name" value="Bact_Sigma-Reg"/>
</dbReference>
<keyword evidence="5" id="KW-1185">Reference proteome</keyword>
<gene>
    <name evidence="4" type="ORF">EDC28_105134</name>
</gene>
<dbReference type="PANTHER" id="PTHR43156:SF2">
    <property type="entry name" value="STAGE II SPORULATION PROTEIN E"/>
    <property type="match status" value="1"/>
</dbReference>
<sequence>MANLSCLTQSGSGEHPWSRVVSAAGSGVSALLLENSIEGPCWHPLAADGSLMSANATRLSRDTLIELAALEQPTAFAAGISPLSEVLTWVVPLPEQPHHRWLLLLDPAGKLSQSEIEQIFLYLGWALTRQALQEARKELAEHRQLSEHAREEMSRLQQLMLPDPSLKIPGTEIAFVYRALRGAGGDYLDIVNLESDQSMTDHPHQMGVIIADATGHGPSAAVESAMVDAILRTYKPTEAETAPSEVLNYINRHFFTRKERGSLLTANLIRYRPEKKAIFYANAGHPHAYLRRGDRLITLDQGGIPIGVLRDYEWQSHAHGIEPGDILFIYTDVVIETKNPQQEFFGFERLEKALLESHPHPRQLIAHVENQLQLFCQCGQFQDDMTMCAIQFTE</sequence>
<dbReference type="SMART" id="SM00331">
    <property type="entry name" value="PP2C_SIG"/>
    <property type="match status" value="1"/>
</dbReference>
<evidence type="ECO:0000256" key="2">
    <source>
        <dbReference type="SAM" id="Coils"/>
    </source>
</evidence>
<evidence type="ECO:0000313" key="4">
    <source>
        <dbReference type="EMBL" id="ROQ25824.1"/>
    </source>
</evidence>
<feature type="domain" description="PPM-type phosphatase" evidence="3">
    <location>
        <begin position="168"/>
        <end position="392"/>
    </location>
</feature>
<feature type="coiled-coil region" evidence="2">
    <location>
        <begin position="132"/>
        <end position="159"/>
    </location>
</feature>
<dbReference type="Gene3D" id="3.60.40.10">
    <property type="entry name" value="PPM-type phosphatase domain"/>
    <property type="match status" value="1"/>
</dbReference>
<name>A0A3N1P141_9GAMM</name>
<dbReference type="SUPFAM" id="SSF81606">
    <property type="entry name" value="PP2C-like"/>
    <property type="match status" value="1"/>
</dbReference>
<keyword evidence="2" id="KW-0175">Coiled coil</keyword>
<proteinExistence type="predicted"/>
<dbReference type="InterPro" id="IPR001932">
    <property type="entry name" value="PPM-type_phosphatase-like_dom"/>
</dbReference>
<dbReference type="PANTHER" id="PTHR43156">
    <property type="entry name" value="STAGE II SPORULATION PROTEIN E-RELATED"/>
    <property type="match status" value="1"/>
</dbReference>
<dbReference type="RefSeq" id="WP_123421574.1">
    <property type="nucleotide sequence ID" value="NZ_RJUL01000005.1"/>
</dbReference>
<dbReference type="EMBL" id="RJUL01000005">
    <property type="protein sequence ID" value="ROQ25824.1"/>
    <property type="molecule type" value="Genomic_DNA"/>
</dbReference>
<comment type="caution">
    <text evidence="4">The sequence shown here is derived from an EMBL/GenBank/DDBJ whole genome shotgun (WGS) entry which is preliminary data.</text>
</comment>
<evidence type="ECO:0000256" key="1">
    <source>
        <dbReference type="ARBA" id="ARBA00022801"/>
    </source>
</evidence>
<keyword evidence="1" id="KW-0378">Hydrolase</keyword>
<dbReference type="Proteomes" id="UP000268033">
    <property type="component" value="Unassembled WGS sequence"/>
</dbReference>
<reference evidence="4 5" key="1">
    <citation type="submission" date="2018-11" db="EMBL/GenBank/DDBJ databases">
        <title>Genomic Encyclopedia of Type Strains, Phase IV (KMG-IV): sequencing the most valuable type-strain genomes for metagenomic binning, comparative biology and taxonomic classification.</title>
        <authorList>
            <person name="Goeker M."/>
        </authorList>
    </citation>
    <scope>NUCLEOTIDE SEQUENCE [LARGE SCALE GENOMIC DNA]</scope>
    <source>
        <strain evidence="4 5">DSM 21945</strain>
    </source>
</reference>
<evidence type="ECO:0000313" key="5">
    <source>
        <dbReference type="Proteomes" id="UP000268033"/>
    </source>
</evidence>
<dbReference type="STRING" id="584787.GCA_001247655_02882"/>
<dbReference type="InterPro" id="IPR036457">
    <property type="entry name" value="PPM-type-like_dom_sf"/>
</dbReference>
<dbReference type="GO" id="GO:0016791">
    <property type="term" value="F:phosphatase activity"/>
    <property type="evidence" value="ECO:0007669"/>
    <property type="project" value="TreeGrafter"/>
</dbReference>